<dbReference type="AlphaFoldDB" id="A0A4R0NGD0"/>
<dbReference type="NCBIfam" id="TIGR00621">
    <property type="entry name" value="ssb"/>
    <property type="match status" value="1"/>
</dbReference>
<sequence length="116" mass="13153">MENSKNEVTLEGYAGSDPVITKFSETKSMARLSIARNEFYKNANGDPVNETHWFNLVFWNKKVSLIDGLIKKGTKFCITGKLSTNTYTDKKNEKRTSTEIIVNTVEIRSDEPEPTT</sequence>
<dbReference type="InterPro" id="IPR000424">
    <property type="entry name" value="Primosome_PriB/ssb"/>
</dbReference>
<accession>A0A4R0NGD0</accession>
<dbReference type="Pfam" id="PF00436">
    <property type="entry name" value="SSB"/>
    <property type="match status" value="1"/>
</dbReference>
<dbReference type="RefSeq" id="WP_131607777.1">
    <property type="nucleotide sequence ID" value="NZ_SJSM01000002.1"/>
</dbReference>
<gene>
    <name evidence="4" type="ORF">EZ444_05850</name>
</gene>
<dbReference type="SUPFAM" id="SSF50249">
    <property type="entry name" value="Nucleic acid-binding proteins"/>
    <property type="match status" value="1"/>
</dbReference>
<evidence type="ECO:0000313" key="5">
    <source>
        <dbReference type="Proteomes" id="UP000291117"/>
    </source>
</evidence>
<organism evidence="4 5">
    <name type="scientific">Pedobacter hiemivivus</name>
    <dbReference type="NCBI Taxonomy" id="2530454"/>
    <lineage>
        <taxon>Bacteria</taxon>
        <taxon>Pseudomonadati</taxon>
        <taxon>Bacteroidota</taxon>
        <taxon>Sphingobacteriia</taxon>
        <taxon>Sphingobacteriales</taxon>
        <taxon>Sphingobacteriaceae</taxon>
        <taxon>Pedobacter</taxon>
    </lineage>
</organism>
<reference evidence="4 5" key="1">
    <citation type="submission" date="2019-02" db="EMBL/GenBank/DDBJ databases">
        <title>Pedobacter sp. RP-3-8 sp. nov., isolated from Arctic soil.</title>
        <authorList>
            <person name="Dahal R.H."/>
        </authorList>
    </citation>
    <scope>NUCLEOTIDE SEQUENCE [LARGE SCALE GENOMIC DNA]</scope>
    <source>
        <strain evidence="4 5">RP-3-8</strain>
    </source>
</reference>
<comment type="caution">
    <text evidence="4">The sequence shown here is derived from an EMBL/GenBank/DDBJ whole genome shotgun (WGS) entry which is preliminary data.</text>
</comment>
<keyword evidence="5" id="KW-1185">Reference proteome</keyword>
<dbReference type="PANTHER" id="PTHR10302">
    <property type="entry name" value="SINGLE-STRANDED DNA-BINDING PROTEIN"/>
    <property type="match status" value="1"/>
</dbReference>
<dbReference type="Proteomes" id="UP000291117">
    <property type="component" value="Unassembled WGS sequence"/>
</dbReference>
<protein>
    <recommendedName>
        <fullName evidence="2 3">Single-stranded DNA-binding protein</fullName>
    </recommendedName>
</protein>
<dbReference type="PIRSF" id="PIRSF002070">
    <property type="entry name" value="SSB"/>
    <property type="match status" value="1"/>
</dbReference>
<evidence type="ECO:0000256" key="1">
    <source>
        <dbReference type="ARBA" id="ARBA00023125"/>
    </source>
</evidence>
<dbReference type="EMBL" id="SJSM01000002">
    <property type="protein sequence ID" value="TCC98797.1"/>
    <property type="molecule type" value="Genomic_DNA"/>
</dbReference>
<dbReference type="GO" id="GO:0006260">
    <property type="term" value="P:DNA replication"/>
    <property type="evidence" value="ECO:0007669"/>
    <property type="project" value="InterPro"/>
</dbReference>
<dbReference type="InterPro" id="IPR012340">
    <property type="entry name" value="NA-bd_OB-fold"/>
</dbReference>
<dbReference type="CDD" id="cd04496">
    <property type="entry name" value="SSB_OBF"/>
    <property type="match status" value="1"/>
</dbReference>
<dbReference type="Gene3D" id="2.40.50.140">
    <property type="entry name" value="Nucleic acid-binding proteins"/>
    <property type="match status" value="1"/>
</dbReference>
<dbReference type="PANTHER" id="PTHR10302:SF0">
    <property type="entry name" value="SINGLE-STRANDED DNA-BINDING PROTEIN, MITOCHONDRIAL"/>
    <property type="match status" value="1"/>
</dbReference>
<dbReference type="PROSITE" id="PS50935">
    <property type="entry name" value="SSB"/>
    <property type="match status" value="1"/>
</dbReference>
<keyword evidence="1 2" id="KW-0238">DNA-binding</keyword>
<evidence type="ECO:0000256" key="2">
    <source>
        <dbReference type="PIRNR" id="PIRNR002070"/>
    </source>
</evidence>
<name>A0A4R0NGD0_9SPHI</name>
<dbReference type="InterPro" id="IPR011344">
    <property type="entry name" value="ssDNA-bd"/>
</dbReference>
<dbReference type="OrthoDB" id="9809878at2"/>
<evidence type="ECO:0000256" key="3">
    <source>
        <dbReference type="RuleBase" id="RU000524"/>
    </source>
</evidence>
<proteinExistence type="predicted"/>
<evidence type="ECO:0000313" key="4">
    <source>
        <dbReference type="EMBL" id="TCC98797.1"/>
    </source>
</evidence>
<dbReference type="GO" id="GO:0003697">
    <property type="term" value="F:single-stranded DNA binding"/>
    <property type="evidence" value="ECO:0007669"/>
    <property type="project" value="InterPro"/>
</dbReference>
<dbReference type="GO" id="GO:0009295">
    <property type="term" value="C:nucleoid"/>
    <property type="evidence" value="ECO:0007669"/>
    <property type="project" value="TreeGrafter"/>
</dbReference>